<feature type="domain" description="GAF" evidence="1">
    <location>
        <begin position="3"/>
        <end position="50"/>
    </location>
</feature>
<proteinExistence type="predicted"/>
<name>A0ABT3GML5_9BACT</name>
<organism evidence="2 3">
    <name type="scientific">Luteolibacter arcticus</name>
    <dbReference type="NCBI Taxonomy" id="1581411"/>
    <lineage>
        <taxon>Bacteria</taxon>
        <taxon>Pseudomonadati</taxon>
        <taxon>Verrucomicrobiota</taxon>
        <taxon>Verrucomicrobiia</taxon>
        <taxon>Verrucomicrobiales</taxon>
        <taxon>Verrucomicrobiaceae</taxon>
        <taxon>Luteolibacter</taxon>
    </lineage>
</organism>
<evidence type="ECO:0000259" key="1">
    <source>
        <dbReference type="Pfam" id="PF01590"/>
    </source>
</evidence>
<keyword evidence="3" id="KW-1185">Reference proteome</keyword>
<gene>
    <name evidence="2" type="ORF">OKA05_19440</name>
</gene>
<comment type="caution">
    <text evidence="2">The sequence shown here is derived from an EMBL/GenBank/DDBJ whole genome shotgun (WGS) entry which is preliminary data.</text>
</comment>
<dbReference type="Gene3D" id="3.30.450.40">
    <property type="match status" value="1"/>
</dbReference>
<dbReference type="Pfam" id="PF01590">
    <property type="entry name" value="GAF"/>
    <property type="match status" value="1"/>
</dbReference>
<dbReference type="InterPro" id="IPR029016">
    <property type="entry name" value="GAF-like_dom_sf"/>
</dbReference>
<evidence type="ECO:0000313" key="2">
    <source>
        <dbReference type="EMBL" id="MCW1924748.1"/>
    </source>
</evidence>
<protein>
    <submittedName>
        <fullName evidence="2">GAF domain-containing protein</fullName>
    </submittedName>
</protein>
<dbReference type="SUPFAM" id="SSF55781">
    <property type="entry name" value="GAF domain-like"/>
    <property type="match status" value="1"/>
</dbReference>
<dbReference type="EMBL" id="JAPDDT010000009">
    <property type="protein sequence ID" value="MCW1924748.1"/>
    <property type="molecule type" value="Genomic_DNA"/>
</dbReference>
<sequence>MKSYGVSVYACNPLMAGGELLGTLSFASRTRTHFDADELEFLETITHSFAGSYMRWRLLDPAGRGPQEGRVPRHARP</sequence>
<evidence type="ECO:0000313" key="3">
    <source>
        <dbReference type="Proteomes" id="UP001320876"/>
    </source>
</evidence>
<accession>A0ABT3GML5</accession>
<dbReference type="Proteomes" id="UP001320876">
    <property type="component" value="Unassembled WGS sequence"/>
</dbReference>
<reference evidence="2 3" key="1">
    <citation type="submission" date="2022-10" db="EMBL/GenBank/DDBJ databases">
        <title>Luteolibacter arcticus strain CCTCC AB 2014275, whole genome shotgun sequencing project.</title>
        <authorList>
            <person name="Zhao G."/>
            <person name="Shen L."/>
        </authorList>
    </citation>
    <scope>NUCLEOTIDE SEQUENCE [LARGE SCALE GENOMIC DNA]</scope>
    <source>
        <strain evidence="2 3">CCTCC AB 2014275</strain>
    </source>
</reference>
<dbReference type="InterPro" id="IPR003018">
    <property type="entry name" value="GAF"/>
</dbReference>